<organism evidence="2 3">
    <name type="scientific">Anaerostipes hadrus</name>
    <dbReference type="NCBI Taxonomy" id="649756"/>
    <lineage>
        <taxon>Bacteria</taxon>
        <taxon>Bacillati</taxon>
        <taxon>Bacillota</taxon>
        <taxon>Clostridia</taxon>
        <taxon>Lachnospirales</taxon>
        <taxon>Lachnospiraceae</taxon>
        <taxon>Anaerostipes</taxon>
    </lineage>
</organism>
<feature type="domain" description="Putative phage ssDNA-binding" evidence="1">
    <location>
        <begin position="11"/>
        <end position="160"/>
    </location>
</feature>
<dbReference type="Proteomes" id="UP000008960">
    <property type="component" value="Chromosome"/>
</dbReference>
<dbReference type="PATRIC" id="fig|245018.3.peg.1781"/>
<sequence>MNLNFGPRGILQIDDAHIVYRNFAGVGDKYNREGDRNFALVIPDEEIADALLADKNQYGVAWNVKIKPNREEGEPPFITLPVKVKFNGRGPKVIVQSGSRTNKLNENTVGTIDQMDIESVDLDIRPYDDVVQDKPFRAAYLQSIWIRQRVDRFDERMAEEEFPEDE</sequence>
<protein>
    <recommendedName>
        <fullName evidence="1">Putative phage ssDNA-binding domain-containing protein</fullName>
    </recommendedName>
</protein>
<dbReference type="EMBL" id="FP929061">
    <property type="protein sequence ID" value="CBL38427.1"/>
    <property type="molecule type" value="Genomic_DNA"/>
</dbReference>
<evidence type="ECO:0000259" key="1">
    <source>
        <dbReference type="Pfam" id="PF24083"/>
    </source>
</evidence>
<accession>D4N0N2</accession>
<proteinExistence type="predicted"/>
<reference evidence="2 3" key="1">
    <citation type="submission" date="2010-03" db="EMBL/GenBank/DDBJ databases">
        <title>The genome sequence of Clostridiales sp. SSC/2.</title>
        <authorList>
            <consortium name="metaHIT consortium -- http://www.metahit.eu/"/>
            <person name="Pajon A."/>
            <person name="Turner K."/>
            <person name="Parkhill J."/>
            <person name="Duncan S."/>
            <person name="Flint H."/>
        </authorList>
    </citation>
    <scope>NUCLEOTIDE SEQUENCE [LARGE SCALE GENOMIC DNA]</scope>
    <source>
        <strain evidence="2 3">SSC/2</strain>
    </source>
</reference>
<reference evidence="2 3" key="2">
    <citation type="submission" date="2010-03" db="EMBL/GenBank/DDBJ databases">
        <authorList>
            <person name="Pajon A."/>
        </authorList>
    </citation>
    <scope>NUCLEOTIDE SEQUENCE [LARGE SCALE GENOMIC DNA]</scope>
    <source>
        <strain evidence="2 3">SSC/2</strain>
    </source>
</reference>
<dbReference type="Pfam" id="PF24083">
    <property type="entry name" value="Phage_ssDNA_bind"/>
    <property type="match status" value="1"/>
</dbReference>
<evidence type="ECO:0000313" key="3">
    <source>
        <dbReference type="Proteomes" id="UP000008960"/>
    </source>
</evidence>
<dbReference type="KEGG" id="bprl:CL2_14840"/>
<name>D4N0N2_ANAHA</name>
<dbReference type="InterPro" id="IPR057581">
    <property type="entry name" value="Phage_ssDNA_bind"/>
</dbReference>
<dbReference type="RefSeq" id="WP_008390905.1">
    <property type="nucleotide sequence ID" value="NC_021016.1"/>
</dbReference>
<gene>
    <name evidence="2" type="ORF">CL2_14840</name>
</gene>
<evidence type="ECO:0000313" key="2">
    <source>
        <dbReference type="EMBL" id="CBL38427.1"/>
    </source>
</evidence>
<dbReference type="AlphaFoldDB" id="D4N0N2"/>